<dbReference type="AlphaFoldDB" id="A0AB34JV32"/>
<comment type="caution">
    <text evidence="2">The sequence shown here is derived from an EMBL/GenBank/DDBJ whole genome shotgun (WGS) entry which is preliminary data.</text>
</comment>
<accession>A0AB34JV32</accession>
<evidence type="ECO:0000313" key="2">
    <source>
        <dbReference type="EMBL" id="KAL1524560.1"/>
    </source>
</evidence>
<protein>
    <recommendedName>
        <fullName evidence="4">GYF domain-containing protein</fullName>
    </recommendedName>
</protein>
<keyword evidence="3" id="KW-1185">Reference proteome</keyword>
<reference evidence="2 3" key="1">
    <citation type="journal article" date="2024" name="Science">
        <title>Giant polyketide synthase enzymes in the biosynthesis of giant marine polyether toxins.</title>
        <authorList>
            <person name="Fallon T.R."/>
            <person name="Shende V.V."/>
            <person name="Wierzbicki I.H."/>
            <person name="Pendleton A.L."/>
            <person name="Watervoot N.F."/>
            <person name="Auber R.P."/>
            <person name="Gonzalez D.J."/>
            <person name="Wisecaver J.H."/>
            <person name="Moore B.S."/>
        </authorList>
    </citation>
    <scope>NUCLEOTIDE SEQUENCE [LARGE SCALE GENOMIC DNA]</scope>
    <source>
        <strain evidence="2 3">12B1</strain>
    </source>
</reference>
<organism evidence="2 3">
    <name type="scientific">Prymnesium parvum</name>
    <name type="common">Toxic golden alga</name>
    <dbReference type="NCBI Taxonomy" id="97485"/>
    <lineage>
        <taxon>Eukaryota</taxon>
        <taxon>Haptista</taxon>
        <taxon>Haptophyta</taxon>
        <taxon>Prymnesiophyceae</taxon>
        <taxon>Prymnesiales</taxon>
        <taxon>Prymnesiaceae</taxon>
        <taxon>Prymnesium</taxon>
    </lineage>
</organism>
<dbReference type="EMBL" id="JBGBPQ010000005">
    <property type="protein sequence ID" value="KAL1524560.1"/>
    <property type="molecule type" value="Genomic_DNA"/>
</dbReference>
<name>A0AB34JV32_PRYPA</name>
<proteinExistence type="predicted"/>
<evidence type="ECO:0000256" key="1">
    <source>
        <dbReference type="SAM" id="MobiDB-lite"/>
    </source>
</evidence>
<feature type="region of interest" description="Disordered" evidence="1">
    <location>
        <begin position="72"/>
        <end position="112"/>
    </location>
</feature>
<gene>
    <name evidence="2" type="ORF">AB1Y20_019450</name>
</gene>
<evidence type="ECO:0000313" key="3">
    <source>
        <dbReference type="Proteomes" id="UP001515480"/>
    </source>
</evidence>
<sequence>MLPDFFWADGTHTQQGPTSAYELRRLYAEGQIGDRTYVFSSDGAMIGWQLIPQVLPLYTFCNTPLDELDALGMASSTHTNDRRSSADVPPKSPRTPRITAMARKLPPRTPEDQLLWREAADERREQAALSSTLLLDSHER</sequence>
<evidence type="ECO:0008006" key="4">
    <source>
        <dbReference type="Google" id="ProtNLM"/>
    </source>
</evidence>
<dbReference type="Proteomes" id="UP001515480">
    <property type="component" value="Unassembled WGS sequence"/>
</dbReference>